<dbReference type="GO" id="GO:0035725">
    <property type="term" value="P:sodium ion transmembrane transport"/>
    <property type="evidence" value="ECO:0000318"/>
    <property type="project" value="GO_Central"/>
</dbReference>
<dbReference type="PANTHER" id="PTHR11690:SF248">
    <property type="entry name" value="PICKPOCKET 17, ISOFORM A"/>
    <property type="match status" value="1"/>
</dbReference>
<dbReference type="Pfam" id="PF00858">
    <property type="entry name" value="ASC"/>
    <property type="match status" value="1"/>
</dbReference>
<dbReference type="CTD" id="20202327"/>
<keyword evidence="9 11" id="KW-0739">Sodium transport</keyword>
<evidence type="ECO:0000256" key="2">
    <source>
        <dbReference type="ARBA" id="ARBA00022448"/>
    </source>
</evidence>
<keyword evidence="6" id="KW-0915">Sodium</keyword>
<dbReference type="GO" id="GO:0015280">
    <property type="term" value="F:ligand-gated sodium channel activity"/>
    <property type="evidence" value="ECO:0000318"/>
    <property type="project" value="GO_Central"/>
</dbReference>
<keyword evidence="3 11" id="KW-0894">Sodium channel</keyword>
<reference evidence="13 15" key="2">
    <citation type="journal article" date="2013" name="Nature">
        <title>Insights into bilaterian evolution from three spiralian genomes.</title>
        <authorList>
            <person name="Simakov O."/>
            <person name="Marletaz F."/>
            <person name="Cho S.J."/>
            <person name="Edsinger-Gonzales E."/>
            <person name="Havlak P."/>
            <person name="Hellsten U."/>
            <person name="Kuo D.H."/>
            <person name="Larsson T."/>
            <person name="Lv J."/>
            <person name="Arendt D."/>
            <person name="Savage R."/>
            <person name="Osoegawa K."/>
            <person name="de Jong P."/>
            <person name="Grimwood J."/>
            <person name="Chapman J.A."/>
            <person name="Shapiro H."/>
            <person name="Aerts A."/>
            <person name="Otillar R.P."/>
            <person name="Terry A.Y."/>
            <person name="Boore J.L."/>
            <person name="Grigoriev I.V."/>
            <person name="Lindberg D.R."/>
            <person name="Seaver E.C."/>
            <person name="Weisblat D.A."/>
            <person name="Putnam N.H."/>
            <person name="Rokhsar D.S."/>
        </authorList>
    </citation>
    <scope>NUCLEOTIDE SEQUENCE</scope>
</reference>
<feature type="compositionally biased region" description="Basic and acidic residues" evidence="12">
    <location>
        <begin position="327"/>
        <end position="341"/>
    </location>
</feature>
<dbReference type="OrthoDB" id="6021021at2759"/>
<dbReference type="GO" id="GO:0005886">
    <property type="term" value="C:plasma membrane"/>
    <property type="evidence" value="ECO:0000318"/>
    <property type="project" value="GO_Central"/>
</dbReference>
<name>T1F0H7_HELRO</name>
<dbReference type="Gene3D" id="2.60.470.10">
    <property type="entry name" value="Acid-sensing ion channels like domains"/>
    <property type="match status" value="1"/>
</dbReference>
<evidence type="ECO:0000256" key="3">
    <source>
        <dbReference type="ARBA" id="ARBA00022461"/>
    </source>
</evidence>
<gene>
    <name evidence="14" type="primary">20202327</name>
    <name evidence="13" type="ORF">HELRODRAFT_168369</name>
</gene>
<dbReference type="OMA" id="CTDENEP"/>
<evidence type="ECO:0000256" key="12">
    <source>
        <dbReference type="SAM" id="MobiDB-lite"/>
    </source>
</evidence>
<evidence type="ECO:0000313" key="13">
    <source>
        <dbReference type="EMBL" id="ESO09388.1"/>
    </source>
</evidence>
<keyword evidence="7 11" id="KW-0406">Ion transport</keyword>
<evidence type="ECO:0000256" key="1">
    <source>
        <dbReference type="ARBA" id="ARBA00004141"/>
    </source>
</evidence>
<sequence>MKNVGLSIIFNVEQSEYIGETTHSAGLKVVVHQPSRMAFPEDDGILVSPNALTHISVTMSKTKKMNGLYGNCTDENEPGKEPTMYQKYFNASYCEKGCLFTCLNDEIIKTCGCIDTKFPLVNKKNSTLQPCSVDNDTSTKCSKKIWEEYEKDGLPCNAGCTISCSETLYKPVISREIWPCKNYLKEMEKLNRNIYNRYNQSGQDLGQFIVFIQDFSYTSIEESPAYEVQQFSSDIGGILGLYIGFSILTIAEFAELAIDILAIVSYQVLVKIKSIVLNWKREKRIQNCNRVNPIKRFRCSVKMINMEEEEEEEEEDYQVGTLGGPRAGRECSGRKAHDKQDMTPVHI</sequence>
<comment type="subcellular location">
    <subcellularLocation>
        <location evidence="1">Membrane</location>
        <topology evidence="1">Multi-pass membrane protein</topology>
    </subcellularLocation>
</comment>
<keyword evidence="15" id="KW-1185">Reference proteome</keyword>
<evidence type="ECO:0000256" key="5">
    <source>
        <dbReference type="ARBA" id="ARBA00022989"/>
    </source>
</evidence>
<evidence type="ECO:0000256" key="7">
    <source>
        <dbReference type="ARBA" id="ARBA00023065"/>
    </source>
</evidence>
<reference evidence="14" key="3">
    <citation type="submission" date="2015-06" db="UniProtKB">
        <authorList>
            <consortium name="EnsemblMetazoa"/>
        </authorList>
    </citation>
    <scope>IDENTIFICATION</scope>
</reference>
<evidence type="ECO:0000256" key="8">
    <source>
        <dbReference type="ARBA" id="ARBA00023136"/>
    </source>
</evidence>
<evidence type="ECO:0000256" key="11">
    <source>
        <dbReference type="RuleBase" id="RU000679"/>
    </source>
</evidence>
<keyword evidence="10 11" id="KW-0407">Ion channel</keyword>
<evidence type="ECO:0000256" key="6">
    <source>
        <dbReference type="ARBA" id="ARBA00023053"/>
    </source>
</evidence>
<accession>T1F0H7</accession>
<dbReference type="EMBL" id="KB095959">
    <property type="protein sequence ID" value="ESO09388.1"/>
    <property type="molecule type" value="Genomic_DNA"/>
</dbReference>
<feature type="region of interest" description="Disordered" evidence="12">
    <location>
        <begin position="310"/>
        <end position="347"/>
    </location>
</feature>
<keyword evidence="8" id="KW-0472">Membrane</keyword>
<proteinExistence type="inferred from homology"/>
<dbReference type="RefSeq" id="XP_009012481.1">
    <property type="nucleotide sequence ID" value="XM_009014233.1"/>
</dbReference>
<dbReference type="KEGG" id="hro:HELRODRAFT_168369"/>
<dbReference type="InterPro" id="IPR001873">
    <property type="entry name" value="ENaC"/>
</dbReference>
<keyword evidence="2 11" id="KW-0813">Transport</keyword>
<dbReference type="GeneID" id="20202327"/>
<evidence type="ECO:0000256" key="4">
    <source>
        <dbReference type="ARBA" id="ARBA00022692"/>
    </source>
</evidence>
<dbReference type="HOGENOM" id="CLU_056824_0_0_1"/>
<protein>
    <submittedName>
        <fullName evidence="13 14">Uncharacterized protein</fullName>
    </submittedName>
</protein>
<dbReference type="AlphaFoldDB" id="T1F0H7"/>
<dbReference type="EMBL" id="AMQM01002955">
    <property type="status" value="NOT_ANNOTATED_CDS"/>
    <property type="molecule type" value="Genomic_DNA"/>
</dbReference>
<dbReference type="EnsemblMetazoa" id="HelroT168369">
    <property type="protein sequence ID" value="HelroP168369"/>
    <property type="gene ID" value="HelroG168369"/>
</dbReference>
<organism evidence="14 15">
    <name type="scientific">Helobdella robusta</name>
    <name type="common">Californian leech</name>
    <dbReference type="NCBI Taxonomy" id="6412"/>
    <lineage>
        <taxon>Eukaryota</taxon>
        <taxon>Metazoa</taxon>
        <taxon>Spiralia</taxon>
        <taxon>Lophotrochozoa</taxon>
        <taxon>Annelida</taxon>
        <taxon>Clitellata</taxon>
        <taxon>Hirudinea</taxon>
        <taxon>Rhynchobdellida</taxon>
        <taxon>Glossiphoniidae</taxon>
        <taxon>Helobdella</taxon>
    </lineage>
</organism>
<dbReference type="eggNOG" id="KOG4294">
    <property type="taxonomic scope" value="Eukaryota"/>
</dbReference>
<dbReference type="InParanoid" id="T1F0H7"/>
<evidence type="ECO:0000256" key="9">
    <source>
        <dbReference type="ARBA" id="ARBA00023201"/>
    </source>
</evidence>
<dbReference type="PANTHER" id="PTHR11690">
    <property type="entry name" value="AMILORIDE-SENSITIVE SODIUM CHANNEL-RELATED"/>
    <property type="match status" value="1"/>
</dbReference>
<evidence type="ECO:0000256" key="10">
    <source>
        <dbReference type="ARBA" id="ARBA00023303"/>
    </source>
</evidence>
<keyword evidence="5" id="KW-1133">Transmembrane helix</keyword>
<comment type="similarity">
    <text evidence="11">Belongs to the amiloride-sensitive sodium channel (TC 1.A.6) family.</text>
</comment>
<dbReference type="PRINTS" id="PR01078">
    <property type="entry name" value="AMINACHANNEL"/>
</dbReference>
<dbReference type="Proteomes" id="UP000015101">
    <property type="component" value="Unassembled WGS sequence"/>
</dbReference>
<evidence type="ECO:0000313" key="14">
    <source>
        <dbReference type="EnsemblMetazoa" id="HelroP168369"/>
    </source>
</evidence>
<evidence type="ECO:0000313" key="15">
    <source>
        <dbReference type="Proteomes" id="UP000015101"/>
    </source>
</evidence>
<dbReference type="Gene3D" id="1.10.287.770">
    <property type="entry name" value="YojJ-like"/>
    <property type="match status" value="1"/>
</dbReference>
<keyword evidence="4 11" id="KW-0812">Transmembrane</keyword>
<reference evidence="15" key="1">
    <citation type="submission" date="2012-12" db="EMBL/GenBank/DDBJ databases">
        <authorList>
            <person name="Hellsten U."/>
            <person name="Grimwood J."/>
            <person name="Chapman J.A."/>
            <person name="Shapiro H."/>
            <person name="Aerts A."/>
            <person name="Otillar R.P."/>
            <person name="Terry A.Y."/>
            <person name="Boore J.L."/>
            <person name="Simakov O."/>
            <person name="Marletaz F."/>
            <person name="Cho S.-J."/>
            <person name="Edsinger-Gonzales E."/>
            <person name="Havlak P."/>
            <person name="Kuo D.-H."/>
            <person name="Larsson T."/>
            <person name="Lv J."/>
            <person name="Arendt D."/>
            <person name="Savage R."/>
            <person name="Osoegawa K."/>
            <person name="de Jong P."/>
            <person name="Lindberg D.R."/>
            <person name="Seaver E.C."/>
            <person name="Weisblat D.A."/>
            <person name="Putnam N.H."/>
            <person name="Grigoriev I.V."/>
            <person name="Rokhsar D.S."/>
        </authorList>
    </citation>
    <scope>NUCLEOTIDE SEQUENCE</scope>
</reference>